<gene>
    <name evidence="2" type="ORF">E4U42_003617</name>
</gene>
<evidence type="ECO:0000313" key="3">
    <source>
        <dbReference type="Proteomes" id="UP000811619"/>
    </source>
</evidence>
<evidence type="ECO:0000259" key="1">
    <source>
        <dbReference type="Pfam" id="PF20150"/>
    </source>
</evidence>
<dbReference type="InterPro" id="IPR045518">
    <property type="entry name" value="2EXR"/>
</dbReference>
<reference evidence="2" key="1">
    <citation type="journal article" date="2020" name="bioRxiv">
        <title>Whole genome comparisons of ergot fungi reveals the divergence and evolution of species within the genus Claviceps are the result of varying mechanisms driving genome evolution and host range expansion.</title>
        <authorList>
            <person name="Wyka S.A."/>
            <person name="Mondo S.J."/>
            <person name="Liu M."/>
            <person name="Dettman J."/>
            <person name="Nalam V."/>
            <person name="Broders K.D."/>
        </authorList>
    </citation>
    <scope>NUCLEOTIDE SEQUENCE</scope>
    <source>
        <strain evidence="2">CCC 489</strain>
    </source>
</reference>
<dbReference type="Pfam" id="PF20150">
    <property type="entry name" value="2EXR"/>
    <property type="match status" value="1"/>
</dbReference>
<feature type="domain" description="2EXR" evidence="1">
    <location>
        <begin position="5"/>
        <end position="159"/>
    </location>
</feature>
<sequence length="331" mass="38305">MLSTFYHFQKLPLNVRRRIWEFALRRSDRGGGLHYFSVTLEPFNREEDGAYTEQGRRRLFEKGSYRGDTVLRVNVPGYEYPPAPTRNGNKSVYLWDHGLWAACRESRRVMEDRCARDRRLTASCRPEWREYHDEYAVLKRALTTDDRAMRVMFQPYRDVFCLGYKDLDTALLRTSDPLGSLFLEPAREGSASELSLNLALEYHPSWKLNWPRGPEAIREEGSPRGVLARLIEKTFVDLWQISIWLIDRRVVVDATTSPGAQNRPLFHDMDVEYVNVKSGSQALNFIWDLGALLAPMYDVWTGVEAGPMQDGSVVSEVNLEDYVQVLACRKK</sequence>
<protein>
    <recommendedName>
        <fullName evidence="1">2EXR domain-containing protein</fullName>
    </recommendedName>
</protein>
<evidence type="ECO:0000313" key="2">
    <source>
        <dbReference type="EMBL" id="KAG5929963.1"/>
    </source>
</evidence>
<dbReference type="Proteomes" id="UP000811619">
    <property type="component" value="Unassembled WGS sequence"/>
</dbReference>
<dbReference type="EMBL" id="SRPY01000030">
    <property type="protein sequence ID" value="KAG5929963.1"/>
    <property type="molecule type" value="Genomic_DNA"/>
</dbReference>
<keyword evidence="3" id="KW-1185">Reference proteome</keyword>
<accession>A0A8K0NP88</accession>
<dbReference type="AlphaFoldDB" id="A0A8K0NP88"/>
<organism evidence="2 3">
    <name type="scientific">Claviceps africana</name>
    <dbReference type="NCBI Taxonomy" id="83212"/>
    <lineage>
        <taxon>Eukaryota</taxon>
        <taxon>Fungi</taxon>
        <taxon>Dikarya</taxon>
        <taxon>Ascomycota</taxon>
        <taxon>Pezizomycotina</taxon>
        <taxon>Sordariomycetes</taxon>
        <taxon>Hypocreomycetidae</taxon>
        <taxon>Hypocreales</taxon>
        <taxon>Clavicipitaceae</taxon>
        <taxon>Claviceps</taxon>
    </lineage>
</organism>
<dbReference type="OrthoDB" id="3596450at2759"/>
<comment type="caution">
    <text evidence="2">The sequence shown here is derived from an EMBL/GenBank/DDBJ whole genome shotgun (WGS) entry which is preliminary data.</text>
</comment>
<name>A0A8K0NP88_9HYPO</name>
<proteinExistence type="predicted"/>